<evidence type="ECO:0000313" key="6">
    <source>
        <dbReference type="Proteomes" id="UP001217325"/>
    </source>
</evidence>
<name>A0AAW6LZF7_RHOSG</name>
<proteinExistence type="predicted"/>
<evidence type="ECO:0000259" key="4">
    <source>
        <dbReference type="PROSITE" id="PS50921"/>
    </source>
</evidence>
<dbReference type="InterPro" id="IPR003018">
    <property type="entry name" value="GAF"/>
</dbReference>
<dbReference type="GO" id="GO:0003723">
    <property type="term" value="F:RNA binding"/>
    <property type="evidence" value="ECO:0007669"/>
    <property type="project" value="InterPro"/>
</dbReference>
<keyword evidence="2" id="KW-0804">Transcription</keyword>
<dbReference type="InterPro" id="IPR036388">
    <property type="entry name" value="WH-like_DNA-bd_sf"/>
</dbReference>
<dbReference type="RefSeq" id="WP_076948890.1">
    <property type="nucleotide sequence ID" value="NZ_CP077418.1"/>
</dbReference>
<evidence type="ECO:0000256" key="2">
    <source>
        <dbReference type="ARBA" id="ARBA00023163"/>
    </source>
</evidence>
<dbReference type="PROSITE" id="PS50921">
    <property type="entry name" value="ANTAR"/>
    <property type="match status" value="1"/>
</dbReference>
<dbReference type="Gene3D" id="3.30.450.40">
    <property type="match status" value="1"/>
</dbReference>
<dbReference type="Proteomes" id="UP001217325">
    <property type="component" value="Unassembled WGS sequence"/>
</dbReference>
<feature type="domain" description="ANTAR" evidence="4">
    <location>
        <begin position="211"/>
        <end position="272"/>
    </location>
</feature>
<dbReference type="InterPro" id="IPR005561">
    <property type="entry name" value="ANTAR"/>
</dbReference>
<reference evidence="5" key="1">
    <citation type="submission" date="2023-02" db="EMBL/GenBank/DDBJ databases">
        <title>A novel hydrolase synthesized by Rhodococcus erythropolis HQ is responsible for the detoxification of Zearalenone.</title>
        <authorList>
            <person name="Hu J."/>
            <person name="Xu J."/>
        </authorList>
    </citation>
    <scope>NUCLEOTIDE SEQUENCE</scope>
    <source>
        <strain evidence="5">HQ</strain>
    </source>
</reference>
<evidence type="ECO:0000256" key="3">
    <source>
        <dbReference type="SAM" id="MobiDB-lite"/>
    </source>
</evidence>
<evidence type="ECO:0000256" key="1">
    <source>
        <dbReference type="ARBA" id="ARBA00023015"/>
    </source>
</evidence>
<dbReference type="AlphaFoldDB" id="A0AAW6LZF7"/>
<organism evidence="5 6">
    <name type="scientific">Rhodococcus qingshengii</name>
    <dbReference type="NCBI Taxonomy" id="334542"/>
    <lineage>
        <taxon>Bacteria</taxon>
        <taxon>Bacillati</taxon>
        <taxon>Actinomycetota</taxon>
        <taxon>Actinomycetes</taxon>
        <taxon>Mycobacteriales</taxon>
        <taxon>Nocardiaceae</taxon>
        <taxon>Rhodococcus</taxon>
        <taxon>Rhodococcus erythropolis group</taxon>
    </lineage>
</organism>
<protein>
    <submittedName>
        <fullName evidence="5">GAF and ANTAR domain-containing protein</fullName>
    </submittedName>
</protein>
<sequence length="281" mass="30528">MKQAPRDDEYAQDAHPQFCCGMGPKMDDSSAKAAADTSGISSSGQPLADDIFESPDRFSVQVSASASERLIQTFCQQLVATIASADMAGVVLVPERGTKPKTVACTDARVFDIEHEQYRINEGPGVESARTAQPVRADNDSVVRKWPDFAQRVSEVGVASYLSAPLFIDEIHVGVLGLYSFVDHGFDEIDEVLLQVFIAAVEGAVWKARRGEEWKTEIAGLRAAMKSRGHIEQAKGMLMVMHAITEDQAFEMLAAQSQRQNIRLTTVAAEIIRALSGQAGI</sequence>
<dbReference type="Pfam" id="PF03861">
    <property type="entry name" value="ANTAR"/>
    <property type="match status" value="1"/>
</dbReference>
<dbReference type="InterPro" id="IPR029016">
    <property type="entry name" value="GAF-like_dom_sf"/>
</dbReference>
<dbReference type="SMART" id="SM00065">
    <property type="entry name" value="GAF"/>
    <property type="match status" value="1"/>
</dbReference>
<feature type="region of interest" description="Disordered" evidence="3">
    <location>
        <begin position="1"/>
        <end position="50"/>
    </location>
</feature>
<dbReference type="SMART" id="SM01012">
    <property type="entry name" value="ANTAR"/>
    <property type="match status" value="1"/>
</dbReference>
<keyword evidence="1" id="KW-0805">Transcription regulation</keyword>
<dbReference type="Gene3D" id="1.10.10.10">
    <property type="entry name" value="Winged helix-like DNA-binding domain superfamily/Winged helix DNA-binding domain"/>
    <property type="match status" value="1"/>
</dbReference>
<dbReference type="Pfam" id="PF13185">
    <property type="entry name" value="GAF_2"/>
    <property type="match status" value="1"/>
</dbReference>
<comment type="caution">
    <text evidence="5">The sequence shown here is derived from an EMBL/GenBank/DDBJ whole genome shotgun (WGS) entry which is preliminary data.</text>
</comment>
<evidence type="ECO:0000313" key="5">
    <source>
        <dbReference type="EMBL" id="MDE8649550.1"/>
    </source>
</evidence>
<dbReference type="EMBL" id="JARDXE010000028">
    <property type="protein sequence ID" value="MDE8649550.1"/>
    <property type="molecule type" value="Genomic_DNA"/>
</dbReference>
<dbReference type="SUPFAM" id="SSF55781">
    <property type="entry name" value="GAF domain-like"/>
    <property type="match status" value="1"/>
</dbReference>
<accession>A0AAW6LZF7</accession>
<gene>
    <name evidence="5" type="ORF">PXH69_31740</name>
</gene>